<keyword evidence="3" id="KW-1185">Reference proteome</keyword>
<organism evidence="2 3">
    <name type="scientific">Sphaerotilus hippei</name>
    <dbReference type="NCBI Taxonomy" id="744406"/>
    <lineage>
        <taxon>Bacteria</taxon>
        <taxon>Pseudomonadati</taxon>
        <taxon>Pseudomonadota</taxon>
        <taxon>Betaproteobacteria</taxon>
        <taxon>Burkholderiales</taxon>
        <taxon>Sphaerotilaceae</taxon>
        <taxon>Sphaerotilus</taxon>
    </lineage>
</organism>
<name>A0A318HFM4_9BURK</name>
<evidence type="ECO:0000313" key="3">
    <source>
        <dbReference type="Proteomes" id="UP000247811"/>
    </source>
</evidence>
<evidence type="ECO:0000256" key="1">
    <source>
        <dbReference type="SAM" id="SignalP"/>
    </source>
</evidence>
<dbReference type="RefSeq" id="WP_110399343.1">
    <property type="nucleotide sequence ID" value="NZ_QJJS01000002.1"/>
</dbReference>
<accession>A0A318HFM4</accession>
<dbReference type="Proteomes" id="UP000247811">
    <property type="component" value="Unassembled WGS sequence"/>
</dbReference>
<evidence type="ECO:0000313" key="2">
    <source>
        <dbReference type="EMBL" id="PXW98709.1"/>
    </source>
</evidence>
<protein>
    <recommendedName>
        <fullName evidence="4">Lipoprotein</fullName>
    </recommendedName>
</protein>
<proteinExistence type="predicted"/>
<feature type="chain" id="PRO_5016299957" description="Lipoprotein" evidence="1">
    <location>
        <begin position="23"/>
        <end position="263"/>
    </location>
</feature>
<dbReference type="AlphaFoldDB" id="A0A318HFM4"/>
<reference evidence="2 3" key="1">
    <citation type="submission" date="2018-05" db="EMBL/GenBank/DDBJ databases">
        <title>Genomic Encyclopedia of Type Strains, Phase IV (KMG-IV): sequencing the most valuable type-strain genomes for metagenomic binning, comparative biology and taxonomic classification.</title>
        <authorList>
            <person name="Goeker M."/>
        </authorList>
    </citation>
    <scope>NUCLEOTIDE SEQUENCE [LARGE SCALE GENOMIC DNA]</scope>
    <source>
        <strain evidence="2 3">DSM 566</strain>
    </source>
</reference>
<feature type="signal peptide" evidence="1">
    <location>
        <begin position="1"/>
        <end position="22"/>
    </location>
</feature>
<comment type="caution">
    <text evidence="2">The sequence shown here is derived from an EMBL/GenBank/DDBJ whole genome shotgun (WGS) entry which is preliminary data.</text>
</comment>
<dbReference type="PROSITE" id="PS51257">
    <property type="entry name" value="PROKAR_LIPOPROTEIN"/>
    <property type="match status" value="1"/>
</dbReference>
<evidence type="ECO:0008006" key="4">
    <source>
        <dbReference type="Google" id="ProtNLM"/>
    </source>
</evidence>
<keyword evidence="1" id="KW-0732">Signal</keyword>
<dbReference type="OrthoDB" id="5982026at2"/>
<dbReference type="EMBL" id="QJJS01000002">
    <property type="protein sequence ID" value="PXW98709.1"/>
    <property type="molecule type" value="Genomic_DNA"/>
</dbReference>
<gene>
    <name evidence="2" type="ORF">C7444_102189</name>
</gene>
<sequence>MKPSRALAGLVVGWLMATTACAAAPSKPVPCQVTTESKISKDRSVLKIITRDCEHTDRREFDIQYSPRVGQPTRTVGRGVQTISQYFGGEAVHYDWDKDGQYEILVTGSCFNVNCDKQLLRVDRRSGRLQQVARGFGVDMLPRHGYLVISGRDSCCAWAEEAYRIIEPHVSVAAAPSFSIIIPNETDDEPRKPITCLYPSPSGAGQVVEHVLPLRVRNGLVGCDAHGRRHGLLKPPAADQVSLEARLPVYRLIQGEGVFAVEP</sequence>